<evidence type="ECO:0000313" key="1">
    <source>
        <dbReference type="EMBL" id="KAF0430805.1"/>
    </source>
</evidence>
<evidence type="ECO:0000313" key="2">
    <source>
        <dbReference type="Proteomes" id="UP000439903"/>
    </source>
</evidence>
<accession>A0A8H3XA04</accession>
<dbReference type="Proteomes" id="UP000439903">
    <property type="component" value="Unassembled WGS sequence"/>
</dbReference>
<dbReference type="InterPro" id="IPR036875">
    <property type="entry name" value="Znf_CCHC_sf"/>
</dbReference>
<dbReference type="GO" id="GO:0008270">
    <property type="term" value="F:zinc ion binding"/>
    <property type="evidence" value="ECO:0007669"/>
    <property type="project" value="InterPro"/>
</dbReference>
<reference evidence="1 2" key="1">
    <citation type="journal article" date="2019" name="Environ. Microbiol.">
        <title>At the nexus of three kingdoms: the genome of the mycorrhizal fungus Gigaspora margarita provides insights into plant, endobacterial and fungal interactions.</title>
        <authorList>
            <person name="Venice F."/>
            <person name="Ghignone S."/>
            <person name="Salvioli di Fossalunga A."/>
            <person name="Amselem J."/>
            <person name="Novero M."/>
            <person name="Xianan X."/>
            <person name="Sedzielewska Toro K."/>
            <person name="Morin E."/>
            <person name="Lipzen A."/>
            <person name="Grigoriev I.V."/>
            <person name="Henrissat B."/>
            <person name="Martin F.M."/>
            <person name="Bonfante P."/>
        </authorList>
    </citation>
    <scope>NUCLEOTIDE SEQUENCE [LARGE SCALE GENOMIC DNA]</scope>
    <source>
        <strain evidence="1 2">BEG34</strain>
    </source>
</reference>
<dbReference type="OrthoDB" id="2492368at2759"/>
<sequence>MITASIMDSQTQSAKQREIKCTYCKEKGHDISKCPQVTYLEEEYIACFVILTKEQAAKTQKIINKAFRNCILIDEQIQSSRICVRSLKRYTTEI</sequence>
<protein>
    <recommendedName>
        <fullName evidence="3">CCHC-type domain-containing protein</fullName>
    </recommendedName>
</protein>
<evidence type="ECO:0008006" key="3">
    <source>
        <dbReference type="Google" id="ProtNLM"/>
    </source>
</evidence>
<name>A0A8H3XA04_GIGMA</name>
<gene>
    <name evidence="1" type="ORF">F8M41_005472</name>
</gene>
<organism evidence="1 2">
    <name type="scientific">Gigaspora margarita</name>
    <dbReference type="NCBI Taxonomy" id="4874"/>
    <lineage>
        <taxon>Eukaryota</taxon>
        <taxon>Fungi</taxon>
        <taxon>Fungi incertae sedis</taxon>
        <taxon>Mucoromycota</taxon>
        <taxon>Glomeromycotina</taxon>
        <taxon>Glomeromycetes</taxon>
        <taxon>Diversisporales</taxon>
        <taxon>Gigasporaceae</taxon>
        <taxon>Gigaspora</taxon>
    </lineage>
</organism>
<proteinExistence type="predicted"/>
<dbReference type="GO" id="GO:0003676">
    <property type="term" value="F:nucleic acid binding"/>
    <property type="evidence" value="ECO:0007669"/>
    <property type="project" value="InterPro"/>
</dbReference>
<dbReference type="EMBL" id="WTPW01001516">
    <property type="protein sequence ID" value="KAF0430805.1"/>
    <property type="molecule type" value="Genomic_DNA"/>
</dbReference>
<dbReference type="SUPFAM" id="SSF57756">
    <property type="entry name" value="Retrovirus zinc finger-like domains"/>
    <property type="match status" value="1"/>
</dbReference>
<dbReference type="AlphaFoldDB" id="A0A8H3XA04"/>
<comment type="caution">
    <text evidence="1">The sequence shown here is derived from an EMBL/GenBank/DDBJ whole genome shotgun (WGS) entry which is preliminary data.</text>
</comment>
<keyword evidence="2" id="KW-1185">Reference proteome</keyword>